<organism evidence="2 3">
    <name type="scientific">Marasmiellus scandens</name>
    <dbReference type="NCBI Taxonomy" id="2682957"/>
    <lineage>
        <taxon>Eukaryota</taxon>
        <taxon>Fungi</taxon>
        <taxon>Dikarya</taxon>
        <taxon>Basidiomycota</taxon>
        <taxon>Agaricomycotina</taxon>
        <taxon>Agaricomycetes</taxon>
        <taxon>Agaricomycetidae</taxon>
        <taxon>Agaricales</taxon>
        <taxon>Marasmiineae</taxon>
        <taxon>Omphalotaceae</taxon>
        <taxon>Marasmiellus</taxon>
    </lineage>
</organism>
<feature type="compositionally biased region" description="Basic and acidic residues" evidence="1">
    <location>
        <begin position="36"/>
        <end position="67"/>
    </location>
</feature>
<accession>A0ABR1JE37</accession>
<reference evidence="2 3" key="1">
    <citation type="submission" date="2024-01" db="EMBL/GenBank/DDBJ databases">
        <title>A draft genome for the cacao thread blight pathogen Marasmiellus scandens.</title>
        <authorList>
            <person name="Baruah I.K."/>
            <person name="Leung J."/>
            <person name="Bukari Y."/>
            <person name="Amoako-Attah I."/>
            <person name="Meinhardt L.W."/>
            <person name="Bailey B.A."/>
            <person name="Cohen S.P."/>
        </authorList>
    </citation>
    <scope>NUCLEOTIDE SEQUENCE [LARGE SCALE GENOMIC DNA]</scope>
    <source>
        <strain evidence="2 3">GH-19</strain>
    </source>
</reference>
<dbReference type="EMBL" id="JBANRG010000017">
    <property type="protein sequence ID" value="KAK7458694.1"/>
    <property type="molecule type" value="Genomic_DNA"/>
</dbReference>
<dbReference type="Proteomes" id="UP001498398">
    <property type="component" value="Unassembled WGS sequence"/>
</dbReference>
<sequence>MPTTRAQEKHFNDTTSDQIDPKPSAKRQVSQNAPDELPKKKTKAREIPREEEYSESSDHSQTDFRPEVGTIERGHIYFFYRNKVQKEQAKSIDDVKNFHILLVPRPPEFAVHDDNHPLKNETESSSDMKLLELGADAIPAPAEFTHKKKYRLITVGKKKLPDPEHGGPGKGPKEAFWATVTSVGEDLDQLEKGLGEKNYETKTRGSSHEEPARLVGRGAYAIVNNDPPVPSKRETHLGYHLSHPSPSEIGEVQTSLGIQTASSFIVQVKNPSAPNTGQGFSAGKGADYPEWIMDKVFGRNGQKGRESYGLRFASCETTRLLDFEGAQLLLVAARGDEEGLERSLGDGRGNALTKIENEERSHTVDSVFKELNLDRNAFTAKPINGEWI</sequence>
<evidence type="ECO:0000256" key="1">
    <source>
        <dbReference type="SAM" id="MobiDB-lite"/>
    </source>
</evidence>
<dbReference type="PANTHER" id="PTHR34776:SF1">
    <property type="entry name" value="F17F16.3 PROTEIN"/>
    <property type="match status" value="1"/>
</dbReference>
<protein>
    <submittedName>
        <fullName evidence="2">Uncharacterized protein</fullName>
    </submittedName>
</protein>
<gene>
    <name evidence="2" type="ORF">VKT23_009693</name>
</gene>
<evidence type="ECO:0000313" key="2">
    <source>
        <dbReference type="EMBL" id="KAK7458694.1"/>
    </source>
</evidence>
<feature type="region of interest" description="Disordered" evidence="1">
    <location>
        <begin position="1"/>
        <end position="67"/>
    </location>
</feature>
<keyword evidence="3" id="KW-1185">Reference proteome</keyword>
<evidence type="ECO:0000313" key="3">
    <source>
        <dbReference type="Proteomes" id="UP001498398"/>
    </source>
</evidence>
<comment type="caution">
    <text evidence="2">The sequence shown here is derived from an EMBL/GenBank/DDBJ whole genome shotgun (WGS) entry which is preliminary data.</text>
</comment>
<feature type="compositionally biased region" description="Basic and acidic residues" evidence="1">
    <location>
        <begin position="1"/>
        <end position="12"/>
    </location>
</feature>
<proteinExistence type="predicted"/>
<name>A0ABR1JE37_9AGAR</name>
<dbReference type="PANTHER" id="PTHR34776">
    <property type="entry name" value="F17F16.3 PROTEIN"/>
    <property type="match status" value="1"/>
</dbReference>